<evidence type="ECO:0000313" key="2">
    <source>
        <dbReference type="Proteomes" id="UP001606305"/>
    </source>
</evidence>
<organism evidence="1 2">
    <name type="scientific">Pelomonas nitida</name>
    <dbReference type="NCBI Taxonomy" id="3299027"/>
    <lineage>
        <taxon>Bacteria</taxon>
        <taxon>Pseudomonadati</taxon>
        <taxon>Pseudomonadota</taxon>
        <taxon>Betaproteobacteria</taxon>
        <taxon>Burkholderiales</taxon>
        <taxon>Sphaerotilaceae</taxon>
        <taxon>Roseateles</taxon>
    </lineage>
</organism>
<proteinExistence type="predicted"/>
<dbReference type="SUPFAM" id="SSF56935">
    <property type="entry name" value="Porins"/>
    <property type="match status" value="1"/>
</dbReference>
<gene>
    <name evidence="1" type="ORF">ACG00X_14035</name>
</gene>
<comment type="caution">
    <text evidence="1">The sequence shown here is derived from an EMBL/GenBank/DDBJ whole genome shotgun (WGS) entry which is preliminary data.</text>
</comment>
<dbReference type="EMBL" id="JBIGIA010000010">
    <property type="protein sequence ID" value="MFG6457956.1"/>
    <property type="molecule type" value="Genomic_DNA"/>
</dbReference>
<accession>A0ABW7G7N2</accession>
<sequence>MLALAACAAVAQTQAQTRTQQEGGSGQSGVLVQTSVSVMETWTDNLRLSDVNKDAALITTVSPGLRVVSNSGAVRGSLDYALNGIVYVKSDQPSRVQNSLSANGQAELISRTLFVDVRASIGQQNASAFGLQSAPTLGSRGAVDSLANPNQHETGTLSVSPSLRGRLAGVATYELRGDFARTEARGTSLGDSRSQGGSLRINQANPGVTGWWLLGSTQKVRSTSVASNRNDTVKIGVDYHPDPDWNFTLNGGRERTDFLGGSSQQGNTGGVASQWTPTPRTQLAADWQYHNYGNSHNLSFVHRLARSVWRLSDTTSTTLGNTGATGGAGTYYELYYLLFASVEPDLVKRDAVVRSYLQSQGLSPDAAVAGGFLSAGPSRLRSQQLAITLQGVRSTLSALVSRTVTSRLGDNLNQGTLASTARVEQRSYSLTASHQLTPLSGLSLSVARQESIGDLGSQSTHLTSLLASWNARLAERLSLMVGGRHSRFDSITPYTENAVYASLTQQF</sequence>
<keyword evidence="2" id="KW-1185">Reference proteome</keyword>
<protein>
    <submittedName>
        <fullName evidence="1">TIGR03016 family PEP-CTERM system-associated outer membrane protein</fullName>
    </submittedName>
</protein>
<name>A0ABW7G7N2_9BURK</name>
<evidence type="ECO:0000313" key="1">
    <source>
        <dbReference type="EMBL" id="MFG6457956.1"/>
    </source>
</evidence>
<dbReference type="NCBIfam" id="TIGR03016">
    <property type="entry name" value="pepcterm_hypo_1"/>
    <property type="match status" value="1"/>
</dbReference>
<reference evidence="1 2" key="1">
    <citation type="submission" date="2024-09" db="EMBL/GenBank/DDBJ databases">
        <title>Novel species of the genus Pelomonas and Roseateles isolated from streams.</title>
        <authorList>
            <person name="Lu H."/>
        </authorList>
    </citation>
    <scope>NUCLEOTIDE SEQUENCE [LARGE SCALE GENOMIC DNA]</scope>
    <source>
        <strain evidence="1 2">BYS96W</strain>
    </source>
</reference>
<dbReference type="InterPro" id="IPR017467">
    <property type="entry name" value="CHP03016_PEP-CTERM"/>
</dbReference>
<dbReference type="RefSeq" id="WP_394488812.1">
    <property type="nucleotide sequence ID" value="NZ_JBIGIA010000010.1"/>
</dbReference>
<dbReference type="Proteomes" id="UP001606305">
    <property type="component" value="Unassembled WGS sequence"/>
</dbReference>